<keyword evidence="5 7" id="KW-1133">Transmembrane helix</keyword>
<organism evidence="9 10">
    <name type="scientific">Georhizobium profundi</name>
    <dbReference type="NCBI Taxonomy" id="2341112"/>
    <lineage>
        <taxon>Bacteria</taxon>
        <taxon>Pseudomonadati</taxon>
        <taxon>Pseudomonadota</taxon>
        <taxon>Alphaproteobacteria</taxon>
        <taxon>Hyphomicrobiales</taxon>
        <taxon>Rhizobiaceae</taxon>
        <taxon>Georhizobium</taxon>
    </lineage>
</organism>
<keyword evidence="2" id="KW-0813">Transport</keyword>
<dbReference type="GO" id="GO:0006813">
    <property type="term" value="P:potassium ion transport"/>
    <property type="evidence" value="ECO:0007669"/>
    <property type="project" value="InterPro"/>
</dbReference>
<evidence type="ECO:0000256" key="5">
    <source>
        <dbReference type="ARBA" id="ARBA00022989"/>
    </source>
</evidence>
<accession>A0A3Q8XR47</accession>
<feature type="domain" description="RCK C-terminal" evidence="8">
    <location>
        <begin position="299"/>
        <end position="384"/>
    </location>
</feature>
<dbReference type="KEGG" id="abaw:D5400_19885"/>
<evidence type="ECO:0000256" key="4">
    <source>
        <dbReference type="ARBA" id="ARBA00022737"/>
    </source>
</evidence>
<name>A0A3Q8XR47_9HYPH</name>
<comment type="subcellular location">
    <subcellularLocation>
        <location evidence="1">Membrane</location>
        <topology evidence="1">Multi-pass membrane protein</topology>
    </subcellularLocation>
</comment>
<reference evidence="9 10" key="1">
    <citation type="submission" date="2018-09" db="EMBL/GenBank/DDBJ databases">
        <title>Marinorhizobium profundi gen. nov., sp. nov., isolated from a deep-sea sediment sample from the New Britain Trench and proposal of Marinorhizobiaceae fam. nov. in the order Rhizobiales of the class Alphaproteobacteria.</title>
        <authorList>
            <person name="Cao J."/>
        </authorList>
    </citation>
    <scope>NUCLEOTIDE SEQUENCE [LARGE SCALE GENOMIC DNA]</scope>
    <source>
        <strain evidence="9 10">WS11</strain>
    </source>
</reference>
<dbReference type="GO" id="GO:0008324">
    <property type="term" value="F:monoatomic cation transmembrane transporter activity"/>
    <property type="evidence" value="ECO:0007669"/>
    <property type="project" value="InterPro"/>
</dbReference>
<dbReference type="EMBL" id="CP032509">
    <property type="protein sequence ID" value="AZN73246.1"/>
    <property type="molecule type" value="Genomic_DNA"/>
</dbReference>
<keyword evidence="3 7" id="KW-0812">Transmembrane</keyword>
<dbReference type="RefSeq" id="WP_126011971.1">
    <property type="nucleotide sequence ID" value="NZ_CP032509.1"/>
</dbReference>
<feature type="transmembrane region" description="Helical" evidence="7">
    <location>
        <begin position="402"/>
        <end position="435"/>
    </location>
</feature>
<gene>
    <name evidence="9" type="ORF">D5400_19885</name>
</gene>
<dbReference type="AlphaFoldDB" id="A0A3Q8XR47"/>
<feature type="transmembrane region" description="Helical" evidence="7">
    <location>
        <begin position="186"/>
        <end position="206"/>
    </location>
</feature>
<feature type="transmembrane region" description="Helical" evidence="7">
    <location>
        <begin position="477"/>
        <end position="498"/>
    </location>
</feature>
<dbReference type="PANTHER" id="PTHR43652">
    <property type="entry name" value="BASIC AMINO ACID ANTIPORTER YFCC-RELATED"/>
    <property type="match status" value="1"/>
</dbReference>
<feature type="transmembrane region" description="Helical" evidence="7">
    <location>
        <begin position="97"/>
        <end position="114"/>
    </location>
</feature>
<dbReference type="InterPro" id="IPR031312">
    <property type="entry name" value="Na/sul_symport_CS"/>
</dbReference>
<feature type="domain" description="RCK C-terminal" evidence="8">
    <location>
        <begin position="212"/>
        <end position="296"/>
    </location>
</feature>
<evidence type="ECO:0000259" key="8">
    <source>
        <dbReference type="PROSITE" id="PS51202"/>
    </source>
</evidence>
<dbReference type="SUPFAM" id="SSF116726">
    <property type="entry name" value="TrkA C-terminal domain-like"/>
    <property type="match status" value="2"/>
</dbReference>
<feature type="transmembrane region" description="Helical" evidence="7">
    <location>
        <begin position="6"/>
        <end position="26"/>
    </location>
</feature>
<evidence type="ECO:0000256" key="1">
    <source>
        <dbReference type="ARBA" id="ARBA00004141"/>
    </source>
</evidence>
<sequence>MTAFIVDYQAYIALGLLACMFVGFFTERYPPDVIAAAGAVVFVIIGFVSADELLDVFSNPAPLTIAAMFILSGALVRTGVLETISNKVIALSGKRPMLALLLLLAIVSVSSAFVNNTPVVLVTIPIIIKLASAMKIASTRLLIPLSYAAIFGGTVTLIGTSTNLLVDGVARENGLAPFSIFEITPVGIVVVLVGWGSLLVLGPLLLPHREGGGAETVESADPVYLSEVMITAAAKIENKPLKDIAALNRESIRIVSVMRGGQKLKDLDDVLLTTGDRLVIQAPASEILTLNEEDGFRVGPRRGIRKLEDGVVVEAFVAPRRHSVGRTLAEMGLGSHFGARVLGIHRPNHNAGADMASVRLRPADRLLIEGQEEGISRLAEEANLVSITASEERSFRRSKAPIAIAALMAVVGFAAFNVMPIEALAFIAVVAILLLRCIDSDEAWSAVDGSILILIFAMLAIGTGLQNTGAIELVVSLISPWIAQMSPIIALVAVYALTSFLTEVASNNAVAVIITPLAIGLAESLGIDPRAFVVAVMFAASASFATPIGYQTNTLVYGAGNYTFADFLKIGVPMNIIIGLATCAAIVVFFGL</sequence>
<dbReference type="Pfam" id="PF03600">
    <property type="entry name" value="CitMHS"/>
    <property type="match status" value="1"/>
</dbReference>
<dbReference type="Pfam" id="PF02080">
    <property type="entry name" value="TrkA_C"/>
    <property type="match status" value="2"/>
</dbReference>
<dbReference type="PROSITE" id="PS51202">
    <property type="entry name" value="RCK_C"/>
    <property type="match status" value="2"/>
</dbReference>
<evidence type="ECO:0000313" key="10">
    <source>
        <dbReference type="Proteomes" id="UP000268192"/>
    </source>
</evidence>
<evidence type="ECO:0000256" key="2">
    <source>
        <dbReference type="ARBA" id="ARBA00022448"/>
    </source>
</evidence>
<feature type="transmembrane region" description="Helical" evidence="7">
    <location>
        <begin position="33"/>
        <end position="50"/>
    </location>
</feature>
<keyword evidence="4" id="KW-0677">Repeat</keyword>
<dbReference type="InterPro" id="IPR051679">
    <property type="entry name" value="DASS-Related_Transporters"/>
</dbReference>
<feature type="transmembrane region" description="Helical" evidence="7">
    <location>
        <begin position="504"/>
        <end position="522"/>
    </location>
</feature>
<feature type="transmembrane region" description="Helical" evidence="7">
    <location>
        <begin position="447"/>
        <end position="465"/>
    </location>
</feature>
<keyword evidence="6 7" id="KW-0472">Membrane</keyword>
<evidence type="ECO:0000313" key="9">
    <source>
        <dbReference type="EMBL" id="AZN73246.1"/>
    </source>
</evidence>
<feature type="transmembrane region" description="Helical" evidence="7">
    <location>
        <begin position="531"/>
        <end position="550"/>
    </location>
</feature>
<feature type="transmembrane region" description="Helical" evidence="7">
    <location>
        <begin position="570"/>
        <end position="590"/>
    </location>
</feature>
<dbReference type="PROSITE" id="PS01271">
    <property type="entry name" value="NA_SULFATE"/>
    <property type="match status" value="1"/>
</dbReference>
<keyword evidence="10" id="KW-1185">Reference proteome</keyword>
<dbReference type="OrthoDB" id="9809303at2"/>
<dbReference type="GO" id="GO:0005886">
    <property type="term" value="C:plasma membrane"/>
    <property type="evidence" value="ECO:0007669"/>
    <property type="project" value="TreeGrafter"/>
</dbReference>
<evidence type="ECO:0000256" key="6">
    <source>
        <dbReference type="ARBA" id="ARBA00023136"/>
    </source>
</evidence>
<dbReference type="Proteomes" id="UP000268192">
    <property type="component" value="Chromosome"/>
</dbReference>
<dbReference type="Gene3D" id="3.30.70.1450">
    <property type="entry name" value="Regulator of K+ conductance, C-terminal domain"/>
    <property type="match status" value="2"/>
</dbReference>
<protein>
    <submittedName>
        <fullName evidence="9">SLC13 family permease</fullName>
    </submittedName>
</protein>
<evidence type="ECO:0000256" key="7">
    <source>
        <dbReference type="SAM" id="Phobius"/>
    </source>
</evidence>
<feature type="transmembrane region" description="Helical" evidence="7">
    <location>
        <begin position="145"/>
        <end position="166"/>
    </location>
</feature>
<dbReference type="InterPro" id="IPR036721">
    <property type="entry name" value="RCK_C_sf"/>
</dbReference>
<evidence type="ECO:0000256" key="3">
    <source>
        <dbReference type="ARBA" id="ARBA00022692"/>
    </source>
</evidence>
<proteinExistence type="predicted"/>
<feature type="transmembrane region" description="Helical" evidence="7">
    <location>
        <begin position="56"/>
        <end position="76"/>
    </location>
</feature>
<dbReference type="PANTHER" id="PTHR43652:SF2">
    <property type="entry name" value="BASIC AMINO ACID ANTIPORTER YFCC-RELATED"/>
    <property type="match status" value="1"/>
</dbReference>
<dbReference type="InterPro" id="IPR004680">
    <property type="entry name" value="Cit_transptr-like_dom"/>
</dbReference>
<dbReference type="InterPro" id="IPR006037">
    <property type="entry name" value="RCK_C"/>
</dbReference>